<dbReference type="Proteomes" id="UP000016566">
    <property type="component" value="Unassembled WGS sequence"/>
</dbReference>
<accession>U2Z621</accession>
<feature type="signal peptide" evidence="1">
    <location>
        <begin position="1"/>
        <end position="22"/>
    </location>
</feature>
<evidence type="ECO:0008006" key="4">
    <source>
        <dbReference type="Google" id="ProtNLM"/>
    </source>
</evidence>
<dbReference type="AlphaFoldDB" id="U2Z621"/>
<dbReference type="Pfam" id="PF09898">
    <property type="entry name" value="DUF2125"/>
    <property type="match status" value="1"/>
</dbReference>
<dbReference type="eggNOG" id="COG2982">
    <property type="taxonomic scope" value="Bacteria"/>
</dbReference>
<keyword evidence="1" id="KW-0732">Signal</keyword>
<reference evidence="2" key="1">
    <citation type="journal article" date="2013" name="Genome Announc.">
        <title>Draft Genome Sequence of Loktanella cinnabarina LL-001T, Isolated from Deep-Sea Floor Sediment.</title>
        <authorList>
            <person name="Nishi S."/>
            <person name="Tsubouchi T."/>
            <person name="Takaki Y."/>
            <person name="Koyanagi R."/>
            <person name="Satoh N."/>
            <person name="Maruyama T."/>
            <person name="Hatada Y."/>
        </authorList>
    </citation>
    <scope>NUCLEOTIDE SEQUENCE [LARGE SCALE GENOMIC DNA]</scope>
    <source>
        <strain evidence="2">LL-001</strain>
    </source>
</reference>
<evidence type="ECO:0000313" key="2">
    <source>
        <dbReference type="EMBL" id="GAD56512.1"/>
    </source>
</evidence>
<keyword evidence="3" id="KW-1185">Reference proteome</keyword>
<dbReference type="InterPro" id="IPR018666">
    <property type="entry name" value="DUF2125"/>
</dbReference>
<proteinExistence type="predicted"/>
<evidence type="ECO:0000313" key="3">
    <source>
        <dbReference type="Proteomes" id="UP000016566"/>
    </source>
</evidence>
<dbReference type="EMBL" id="BATB01000039">
    <property type="protein sequence ID" value="GAD56512.1"/>
    <property type="molecule type" value="Genomic_DNA"/>
</dbReference>
<dbReference type="RefSeq" id="WP_021694613.1">
    <property type="nucleotide sequence ID" value="NZ_BATB01000039.1"/>
</dbReference>
<dbReference type="STRING" id="1337093.MBELCI_2564"/>
<name>U2Z621_9RHOB</name>
<dbReference type="OrthoDB" id="7791409at2"/>
<organism evidence="2 3">
    <name type="scientific">Limimaricola cinnabarinus LL-001</name>
    <dbReference type="NCBI Taxonomy" id="1337093"/>
    <lineage>
        <taxon>Bacteria</taxon>
        <taxon>Pseudomonadati</taxon>
        <taxon>Pseudomonadota</taxon>
        <taxon>Alphaproteobacteria</taxon>
        <taxon>Rhodobacterales</taxon>
        <taxon>Paracoccaceae</taxon>
        <taxon>Limimaricola</taxon>
    </lineage>
</organism>
<protein>
    <recommendedName>
        <fullName evidence="4">DUF2125 domain-containing protein</fullName>
    </recommendedName>
</protein>
<evidence type="ECO:0000256" key="1">
    <source>
        <dbReference type="SAM" id="SignalP"/>
    </source>
</evidence>
<sequence length="504" mass="52855">MAALSKTAPIGALFLLAGAAQAEVTAEQVWQDWQEGARRLGETRIETGAEDRAGDTLTITDLVLTMQGEDGTLIARLPRIVFTETGDGTVEIGMSDSYPIIITGTDEAGFESEIDLSVRQTGLALTVSGDPDAMRYDYTASRYALTLNEITEAGEMVPAEGLFALNALSGSYLAQTGADGLRRTGYDIAAETLEIALEGEDAETGGTFSIDASVAEIAIDGALSLPEGMDEAEALPEGFSLAFDYATGPALVEFDGEGPQGRAAGTARTGSSEVSLALDPARASYASSTKGLTLTLTDGPLPFPLEASVAEYGFALDAPLAADEAAQDLSARVTLDSLTLSDPIWALFDPSAILPRDPATLILELSGTARLPQDLTDPETAEAVGEEAAMAEAAPEIESLTLDRLVLRLAGAEVLGDGAFSFDNSDFETFAGFPRPEGQIDLRITGLNGLIENLSRLGVIPAEQLMGPRMMLGLFTTPVGHDELTSTIEINAEGHVIANDQRIK</sequence>
<comment type="caution">
    <text evidence="2">The sequence shown here is derived from an EMBL/GenBank/DDBJ whole genome shotgun (WGS) entry which is preliminary data.</text>
</comment>
<gene>
    <name evidence="2" type="ORF">MBELCI_2564</name>
</gene>
<feature type="chain" id="PRO_5004638096" description="DUF2125 domain-containing protein" evidence="1">
    <location>
        <begin position="23"/>
        <end position="504"/>
    </location>
</feature>